<keyword evidence="1" id="KW-0805">Transcription regulation</keyword>
<evidence type="ECO:0000313" key="7">
    <source>
        <dbReference type="EMBL" id="AIJ46563.1"/>
    </source>
</evidence>
<dbReference type="SUPFAM" id="SSF46894">
    <property type="entry name" value="C-terminal effector domain of the bipartite response regulators"/>
    <property type="match status" value="1"/>
</dbReference>
<dbReference type="InterPro" id="IPR000792">
    <property type="entry name" value="Tscrpt_reg_LuxR_C"/>
</dbReference>
<dbReference type="InterPro" id="IPR039420">
    <property type="entry name" value="WalR-like"/>
</dbReference>
<dbReference type="HOGENOM" id="CLU_000445_90_10_4"/>
<dbReference type="Proteomes" id="UP000028782">
    <property type="component" value="Chromosome"/>
</dbReference>
<dbReference type="PANTHER" id="PTHR43214:SF41">
    <property type="entry name" value="NITRATE_NITRITE RESPONSE REGULATOR PROTEIN NARP"/>
    <property type="match status" value="1"/>
</dbReference>
<protein>
    <submittedName>
        <fullName evidence="7">LuxR family transcriptional regulator</fullName>
    </submittedName>
</protein>
<organism evidence="7 8">
    <name type="scientific">Comamonas testosteroni TK102</name>
    <dbReference type="NCBI Taxonomy" id="1392005"/>
    <lineage>
        <taxon>Bacteria</taxon>
        <taxon>Pseudomonadati</taxon>
        <taxon>Pseudomonadota</taxon>
        <taxon>Betaproteobacteria</taxon>
        <taxon>Burkholderiales</taxon>
        <taxon>Comamonadaceae</taxon>
        <taxon>Comamonas</taxon>
    </lineage>
</organism>
<evidence type="ECO:0000313" key="8">
    <source>
        <dbReference type="Proteomes" id="UP000028782"/>
    </source>
</evidence>
<dbReference type="PANTHER" id="PTHR43214">
    <property type="entry name" value="TWO-COMPONENT RESPONSE REGULATOR"/>
    <property type="match status" value="1"/>
</dbReference>
<gene>
    <name evidence="7" type="ORF">O987_12240</name>
</gene>
<dbReference type="PROSITE" id="PS00622">
    <property type="entry name" value="HTH_LUXR_1"/>
    <property type="match status" value="1"/>
</dbReference>
<dbReference type="GO" id="GO:0003677">
    <property type="term" value="F:DNA binding"/>
    <property type="evidence" value="ECO:0007669"/>
    <property type="project" value="UniProtKB-KW"/>
</dbReference>
<keyword evidence="4" id="KW-0597">Phosphoprotein</keyword>
<dbReference type="GO" id="GO:0006355">
    <property type="term" value="P:regulation of DNA-templated transcription"/>
    <property type="evidence" value="ECO:0007669"/>
    <property type="project" value="InterPro"/>
</dbReference>
<evidence type="ECO:0000256" key="1">
    <source>
        <dbReference type="ARBA" id="ARBA00023015"/>
    </source>
</evidence>
<dbReference type="SMART" id="SM00448">
    <property type="entry name" value="REC"/>
    <property type="match status" value="1"/>
</dbReference>
<feature type="domain" description="Response regulatory" evidence="6">
    <location>
        <begin position="41"/>
        <end position="157"/>
    </location>
</feature>
<evidence type="ECO:0000256" key="3">
    <source>
        <dbReference type="ARBA" id="ARBA00023163"/>
    </source>
</evidence>
<dbReference type="EMBL" id="CP006704">
    <property type="protein sequence ID" value="AIJ46563.1"/>
    <property type="molecule type" value="Genomic_DNA"/>
</dbReference>
<dbReference type="InterPro" id="IPR011006">
    <property type="entry name" value="CheY-like_superfamily"/>
</dbReference>
<dbReference type="InterPro" id="IPR016032">
    <property type="entry name" value="Sig_transdc_resp-reg_C-effctor"/>
</dbReference>
<reference evidence="7 8" key="1">
    <citation type="journal article" date="2014" name="Genome Announc.">
        <title>Complete Genome Sequence of Polychlorinated Biphenyl Degrader Comamonas testosteroni TK102 (NBRC 109938).</title>
        <authorList>
            <person name="Fukuda K."/>
            <person name="Hosoyama A."/>
            <person name="Tsuchikane K."/>
            <person name="Ohji S."/>
            <person name="Yamazoe A."/>
            <person name="Fujita N."/>
            <person name="Shintani M."/>
            <person name="Kimbara K."/>
        </authorList>
    </citation>
    <scope>NUCLEOTIDE SEQUENCE [LARGE SCALE GENOMIC DNA]</scope>
    <source>
        <strain evidence="7">TK102</strain>
    </source>
</reference>
<dbReference type="InterPro" id="IPR001789">
    <property type="entry name" value="Sig_transdc_resp-reg_receiver"/>
</dbReference>
<dbReference type="PRINTS" id="PR00038">
    <property type="entry name" value="HTHLUXR"/>
</dbReference>
<name>A0A076PLJ3_COMTE</name>
<dbReference type="SMART" id="SM00421">
    <property type="entry name" value="HTH_LUXR"/>
    <property type="match status" value="1"/>
</dbReference>
<dbReference type="PROSITE" id="PS50043">
    <property type="entry name" value="HTH_LUXR_2"/>
    <property type="match status" value="1"/>
</dbReference>
<evidence type="ECO:0000256" key="4">
    <source>
        <dbReference type="PROSITE-ProRule" id="PRU00169"/>
    </source>
</evidence>
<feature type="domain" description="HTH luxR-type" evidence="5">
    <location>
        <begin position="187"/>
        <end position="252"/>
    </location>
</feature>
<dbReference type="GO" id="GO:0000160">
    <property type="term" value="P:phosphorelay signal transduction system"/>
    <property type="evidence" value="ECO:0007669"/>
    <property type="project" value="InterPro"/>
</dbReference>
<keyword evidence="3" id="KW-0804">Transcription</keyword>
<dbReference type="PROSITE" id="PS50110">
    <property type="entry name" value="RESPONSE_REGULATORY"/>
    <property type="match status" value="1"/>
</dbReference>
<dbReference type="Pfam" id="PF00072">
    <property type="entry name" value="Response_reg"/>
    <property type="match status" value="1"/>
</dbReference>
<evidence type="ECO:0000259" key="5">
    <source>
        <dbReference type="PROSITE" id="PS50043"/>
    </source>
</evidence>
<dbReference type="AlphaFoldDB" id="A0A076PLJ3"/>
<feature type="modified residue" description="4-aspartylphosphate" evidence="4">
    <location>
        <position position="92"/>
    </location>
</feature>
<dbReference type="KEGG" id="ctes:O987_12240"/>
<accession>A0A076PLJ3</accession>
<dbReference type="CDD" id="cd00156">
    <property type="entry name" value="REC"/>
    <property type="match status" value="1"/>
</dbReference>
<evidence type="ECO:0000259" key="6">
    <source>
        <dbReference type="PROSITE" id="PS50110"/>
    </source>
</evidence>
<evidence type="ECO:0000256" key="2">
    <source>
        <dbReference type="ARBA" id="ARBA00023125"/>
    </source>
</evidence>
<keyword evidence="2" id="KW-0238">DNA-binding</keyword>
<dbReference type="SUPFAM" id="SSF52172">
    <property type="entry name" value="CheY-like"/>
    <property type="match status" value="1"/>
</dbReference>
<dbReference type="RefSeq" id="WP_003055695.1">
    <property type="nucleotide sequence ID" value="NZ_CP006704.1"/>
</dbReference>
<dbReference type="Pfam" id="PF00196">
    <property type="entry name" value="GerE"/>
    <property type="match status" value="1"/>
</dbReference>
<dbReference type="CDD" id="cd06170">
    <property type="entry name" value="LuxR_C_like"/>
    <property type="match status" value="1"/>
</dbReference>
<dbReference type="Gene3D" id="3.40.50.2300">
    <property type="match status" value="1"/>
</dbReference>
<sequence>MYLSDLPKGPYFDAGSIEVTSSATGYTWPSDMKGQKNQPVRVFLADEDRHSRSVISQELMRDPRTILIGQASSYREARKGVLAEEFDVLLVDLSLGEGQGADLLELVQLRMPNVLSIAISSSEKGDAAMDAFKKGVVGYLLKNSWFGSYSQAVLEVANGGASISPIVAKKILPKIFQYSAPNEIPLEHKKFEKLTDREKEVLRLIAQGKRTHEIGDYMEISALTVSTHVKNIYRKMQVRTRAQAVRYAVLKGII</sequence>
<proteinExistence type="predicted"/>